<dbReference type="Proteomes" id="UP001140074">
    <property type="component" value="Unassembled WGS sequence"/>
</dbReference>
<organism evidence="1 2">
    <name type="scientific">Coemansia aciculifera</name>
    <dbReference type="NCBI Taxonomy" id="417176"/>
    <lineage>
        <taxon>Eukaryota</taxon>
        <taxon>Fungi</taxon>
        <taxon>Fungi incertae sedis</taxon>
        <taxon>Zoopagomycota</taxon>
        <taxon>Kickxellomycotina</taxon>
        <taxon>Kickxellomycetes</taxon>
        <taxon>Kickxellales</taxon>
        <taxon>Kickxellaceae</taxon>
        <taxon>Coemansia</taxon>
    </lineage>
</organism>
<accession>A0A9W8IN61</accession>
<proteinExistence type="predicted"/>
<evidence type="ECO:0000313" key="2">
    <source>
        <dbReference type="Proteomes" id="UP001140074"/>
    </source>
</evidence>
<dbReference type="EMBL" id="JANBUY010000029">
    <property type="protein sequence ID" value="KAJ2866864.1"/>
    <property type="molecule type" value="Genomic_DNA"/>
</dbReference>
<gene>
    <name evidence="1" type="ORF">GGH94_001239</name>
</gene>
<evidence type="ECO:0000313" key="1">
    <source>
        <dbReference type="EMBL" id="KAJ2866864.1"/>
    </source>
</evidence>
<evidence type="ECO:0008006" key="3">
    <source>
        <dbReference type="Google" id="ProtNLM"/>
    </source>
</evidence>
<name>A0A9W8IN61_9FUNG</name>
<comment type="caution">
    <text evidence="1">The sequence shown here is derived from an EMBL/GenBank/DDBJ whole genome shotgun (WGS) entry which is preliminary data.</text>
</comment>
<reference evidence="1" key="1">
    <citation type="submission" date="2022-07" db="EMBL/GenBank/DDBJ databases">
        <title>Phylogenomic reconstructions and comparative analyses of Kickxellomycotina fungi.</title>
        <authorList>
            <person name="Reynolds N.K."/>
            <person name="Stajich J.E."/>
            <person name="Barry K."/>
            <person name="Grigoriev I.V."/>
            <person name="Crous P."/>
            <person name="Smith M.E."/>
        </authorList>
    </citation>
    <scope>NUCLEOTIDE SEQUENCE</scope>
    <source>
        <strain evidence="1">RSA 476</strain>
    </source>
</reference>
<sequence length="84" mass="9586">MSDIVESDIKEITEITFSVTYDGEVKKVTVKVDTTITELIEACKRALNISNDESVGLYDMENMMFSNLDKRTVQVIKCTELRFV</sequence>
<dbReference type="AlphaFoldDB" id="A0A9W8IN61"/>
<protein>
    <recommendedName>
        <fullName evidence="3">Ubiquitin-like domain-containing protein</fullName>
    </recommendedName>
</protein>
<keyword evidence="2" id="KW-1185">Reference proteome</keyword>